<proteinExistence type="predicted"/>
<evidence type="ECO:0000313" key="2">
    <source>
        <dbReference type="Proteomes" id="UP000255087"/>
    </source>
</evidence>
<accession>A0A380Q3H2</accession>
<sequence length="99" mass="11179">MSVQKASNDLHGLRFHDYGKTARAEGQYLFETFTPQINRNGLALPPDWNGMTGIKQWQITPNTTIIRGRAAPQFEYGSQYSGGADQIFVLQPWKYGSLQ</sequence>
<dbReference type="EMBL" id="UHJC01000001">
    <property type="protein sequence ID" value="SUP80374.1"/>
    <property type="molecule type" value="Genomic_DNA"/>
</dbReference>
<evidence type="ECO:0000313" key="1">
    <source>
        <dbReference type="EMBL" id="SUP80374.1"/>
    </source>
</evidence>
<gene>
    <name evidence="1" type="ORF">NCTC8580_00425</name>
</gene>
<organism evidence="1 2">
    <name type="scientific">Yersinia pseudotuberculosis</name>
    <dbReference type="NCBI Taxonomy" id="633"/>
    <lineage>
        <taxon>Bacteria</taxon>
        <taxon>Pseudomonadati</taxon>
        <taxon>Pseudomonadota</taxon>
        <taxon>Gammaproteobacteria</taxon>
        <taxon>Enterobacterales</taxon>
        <taxon>Yersiniaceae</taxon>
        <taxon>Yersinia</taxon>
    </lineage>
</organism>
<protein>
    <submittedName>
        <fullName evidence="1">YD repeat-containing protein</fullName>
    </submittedName>
</protein>
<name>A0A380Q3H2_YERPU</name>
<reference evidence="1 2" key="1">
    <citation type="submission" date="2018-06" db="EMBL/GenBank/DDBJ databases">
        <authorList>
            <consortium name="Pathogen Informatics"/>
            <person name="Doyle S."/>
        </authorList>
    </citation>
    <scope>NUCLEOTIDE SEQUENCE [LARGE SCALE GENOMIC DNA]</scope>
    <source>
        <strain evidence="1 2">NCTC8580</strain>
    </source>
</reference>
<dbReference type="Proteomes" id="UP000255087">
    <property type="component" value="Unassembled WGS sequence"/>
</dbReference>
<dbReference type="AlphaFoldDB" id="A0A380Q3H2"/>